<dbReference type="InterPro" id="IPR000608">
    <property type="entry name" value="UBC"/>
</dbReference>
<dbReference type="RefSeq" id="XP_005718179.1">
    <property type="nucleotide sequence ID" value="XM_005718122.1"/>
</dbReference>
<dbReference type="InterPro" id="IPR016135">
    <property type="entry name" value="UBQ-conjugating_enzyme/RWD"/>
</dbReference>
<organism evidence="17 18">
    <name type="scientific">Chondrus crispus</name>
    <name type="common">Carrageen Irish moss</name>
    <name type="synonym">Polymorpha crispa</name>
    <dbReference type="NCBI Taxonomy" id="2769"/>
    <lineage>
        <taxon>Eukaryota</taxon>
        <taxon>Rhodophyta</taxon>
        <taxon>Florideophyceae</taxon>
        <taxon>Rhodymeniophycidae</taxon>
        <taxon>Gigartinales</taxon>
        <taxon>Gigartinaceae</taxon>
        <taxon>Chondrus</taxon>
    </lineage>
</organism>
<keyword evidence="8" id="KW-0833">Ubl conjugation pathway</keyword>
<dbReference type="GeneID" id="17325896"/>
<evidence type="ECO:0000259" key="16">
    <source>
        <dbReference type="PROSITE" id="PS50127"/>
    </source>
</evidence>
<dbReference type="PANTHER" id="PTHR46116:SF26">
    <property type="entry name" value="UBIQUITIN-CONJUGATING ENZYME E2 Z"/>
    <property type="match status" value="1"/>
</dbReference>
<dbReference type="OMA" id="SKLFWGS"/>
<evidence type="ECO:0000256" key="4">
    <source>
        <dbReference type="ARBA" id="ARBA00022490"/>
    </source>
</evidence>
<dbReference type="GO" id="GO:0016740">
    <property type="term" value="F:transferase activity"/>
    <property type="evidence" value="ECO:0007669"/>
    <property type="project" value="UniProtKB-KW"/>
</dbReference>
<evidence type="ECO:0000256" key="8">
    <source>
        <dbReference type="ARBA" id="ARBA00022786"/>
    </source>
</evidence>
<evidence type="ECO:0000256" key="3">
    <source>
        <dbReference type="ARBA" id="ARBA00012486"/>
    </source>
</evidence>
<dbReference type="OrthoDB" id="47801at2759"/>
<dbReference type="AlphaFoldDB" id="R7QJM0"/>
<dbReference type="SUPFAM" id="SSF54495">
    <property type="entry name" value="UBC-like"/>
    <property type="match status" value="2"/>
</dbReference>
<accession>R7QJM0</accession>
<dbReference type="Proteomes" id="UP000012073">
    <property type="component" value="Unassembled WGS sequence"/>
</dbReference>
<dbReference type="Pfam" id="PF00179">
    <property type="entry name" value="UQ_con"/>
    <property type="match status" value="2"/>
</dbReference>
<evidence type="ECO:0000256" key="10">
    <source>
        <dbReference type="ARBA" id="ARBA00023242"/>
    </source>
</evidence>
<evidence type="ECO:0000256" key="15">
    <source>
        <dbReference type="SAM" id="MobiDB-lite"/>
    </source>
</evidence>
<keyword evidence="6" id="KW-0053">Apoptosis</keyword>
<evidence type="ECO:0000313" key="18">
    <source>
        <dbReference type="Proteomes" id="UP000012073"/>
    </source>
</evidence>
<evidence type="ECO:0000256" key="2">
    <source>
        <dbReference type="ARBA" id="ARBA00004496"/>
    </source>
</evidence>
<evidence type="ECO:0000256" key="6">
    <source>
        <dbReference type="ARBA" id="ARBA00022703"/>
    </source>
</evidence>
<keyword evidence="9" id="KW-0067">ATP-binding</keyword>
<keyword evidence="10" id="KW-0539">Nucleus</keyword>
<dbReference type="CDD" id="cd23809">
    <property type="entry name" value="UBCc_UBE2Z"/>
    <property type="match status" value="1"/>
</dbReference>
<dbReference type="EMBL" id="HG001914">
    <property type="protein sequence ID" value="CDF38294.1"/>
    <property type="molecule type" value="Genomic_DNA"/>
</dbReference>
<name>R7QJM0_CHOCR</name>
<feature type="domain" description="UBC core" evidence="16">
    <location>
        <begin position="31"/>
        <end position="193"/>
    </location>
</feature>
<evidence type="ECO:0000256" key="1">
    <source>
        <dbReference type="ARBA" id="ARBA00004123"/>
    </source>
</evidence>
<keyword evidence="18" id="KW-1185">Reference proteome</keyword>
<keyword evidence="7" id="KW-0547">Nucleotide-binding</keyword>
<dbReference type="KEGG" id="ccp:CHC_T00006119001"/>
<comment type="subcellular location">
    <subcellularLocation>
        <location evidence="2">Cytoplasm</location>
    </subcellularLocation>
    <subcellularLocation>
        <location evidence="1">Nucleus</location>
    </subcellularLocation>
</comment>
<evidence type="ECO:0000313" key="17">
    <source>
        <dbReference type="EMBL" id="CDF38294.1"/>
    </source>
</evidence>
<reference evidence="18" key="1">
    <citation type="journal article" date="2013" name="Proc. Natl. Acad. Sci. U.S.A.">
        <title>Genome structure and metabolic features in the red seaweed Chondrus crispus shed light on evolution of the Archaeplastida.</title>
        <authorList>
            <person name="Collen J."/>
            <person name="Porcel B."/>
            <person name="Carre W."/>
            <person name="Ball S.G."/>
            <person name="Chaparro C."/>
            <person name="Tonon T."/>
            <person name="Barbeyron T."/>
            <person name="Michel G."/>
            <person name="Noel B."/>
            <person name="Valentin K."/>
            <person name="Elias M."/>
            <person name="Artiguenave F."/>
            <person name="Arun A."/>
            <person name="Aury J.M."/>
            <person name="Barbosa-Neto J.F."/>
            <person name="Bothwell J.H."/>
            <person name="Bouget F.Y."/>
            <person name="Brillet L."/>
            <person name="Cabello-Hurtado F."/>
            <person name="Capella-Gutierrez S."/>
            <person name="Charrier B."/>
            <person name="Cladiere L."/>
            <person name="Cock J.M."/>
            <person name="Coelho S.M."/>
            <person name="Colleoni C."/>
            <person name="Czjzek M."/>
            <person name="Da Silva C."/>
            <person name="Delage L."/>
            <person name="Denoeud F."/>
            <person name="Deschamps P."/>
            <person name="Dittami S.M."/>
            <person name="Gabaldon T."/>
            <person name="Gachon C.M."/>
            <person name="Groisillier A."/>
            <person name="Herve C."/>
            <person name="Jabbari K."/>
            <person name="Katinka M."/>
            <person name="Kloareg B."/>
            <person name="Kowalczyk N."/>
            <person name="Labadie K."/>
            <person name="Leblanc C."/>
            <person name="Lopez P.J."/>
            <person name="McLachlan D.H."/>
            <person name="Meslet-Cladiere L."/>
            <person name="Moustafa A."/>
            <person name="Nehr Z."/>
            <person name="Nyvall Collen P."/>
            <person name="Panaud O."/>
            <person name="Partensky F."/>
            <person name="Poulain J."/>
            <person name="Rensing S.A."/>
            <person name="Rousvoal S."/>
            <person name="Samson G."/>
            <person name="Symeonidi A."/>
            <person name="Weissenbach J."/>
            <person name="Zambounis A."/>
            <person name="Wincker P."/>
            <person name="Boyen C."/>
        </authorList>
    </citation>
    <scope>NUCLEOTIDE SEQUENCE [LARGE SCALE GENOMIC DNA]</scope>
    <source>
        <strain evidence="18">cv. Stackhouse</strain>
    </source>
</reference>
<dbReference type="SMART" id="SM00212">
    <property type="entry name" value="UBCc"/>
    <property type="match status" value="2"/>
</dbReference>
<keyword evidence="4" id="KW-0963">Cytoplasm</keyword>
<evidence type="ECO:0000256" key="11">
    <source>
        <dbReference type="ARBA" id="ARBA00039894"/>
    </source>
</evidence>
<gene>
    <name evidence="17" type="ORF">CHC_T00006119001</name>
</gene>
<keyword evidence="5" id="KW-0808">Transferase</keyword>
<dbReference type="STRING" id="2769.R7QJM0"/>
<evidence type="ECO:0000256" key="12">
    <source>
        <dbReference type="ARBA" id="ARBA00041798"/>
    </source>
</evidence>
<evidence type="ECO:0000256" key="14">
    <source>
        <dbReference type="ARBA" id="ARBA00042401"/>
    </source>
</evidence>
<dbReference type="PROSITE" id="PS50127">
    <property type="entry name" value="UBC_2"/>
    <property type="match status" value="2"/>
</dbReference>
<proteinExistence type="predicted"/>
<feature type="domain" description="UBC core" evidence="16">
    <location>
        <begin position="283"/>
        <end position="430"/>
    </location>
</feature>
<evidence type="ECO:0000256" key="5">
    <source>
        <dbReference type="ARBA" id="ARBA00022679"/>
    </source>
</evidence>
<protein>
    <recommendedName>
        <fullName evidence="11">Ubiquitin-conjugating enzyme E2 Z</fullName>
        <ecNumber evidence="3">2.3.2.23</ecNumber>
    </recommendedName>
    <alternativeName>
        <fullName evidence="12">E2 ubiquitin-conjugating enzyme Z</fullName>
    </alternativeName>
    <alternativeName>
        <fullName evidence="14">Ubiquitin carrier protein Z</fullName>
    </alternativeName>
    <alternativeName>
        <fullName evidence="13">Ubiquitin-protein ligase Z</fullName>
    </alternativeName>
</protein>
<dbReference type="Gene3D" id="3.10.110.10">
    <property type="entry name" value="Ubiquitin Conjugating Enzyme"/>
    <property type="match status" value="2"/>
</dbReference>
<dbReference type="PhylomeDB" id="R7QJM0"/>
<dbReference type="Gramene" id="CDF38294">
    <property type="protein sequence ID" value="CDF38294"/>
    <property type="gene ID" value="CHC_T00006119001"/>
</dbReference>
<evidence type="ECO:0000256" key="7">
    <source>
        <dbReference type="ARBA" id="ARBA00022741"/>
    </source>
</evidence>
<feature type="region of interest" description="Disordered" evidence="15">
    <location>
        <begin position="1"/>
        <end position="25"/>
    </location>
</feature>
<dbReference type="EC" id="2.3.2.23" evidence="3"/>
<dbReference type="PANTHER" id="PTHR46116">
    <property type="entry name" value="(E3-INDEPENDENT) E2 UBIQUITIN-CONJUGATING ENZYME"/>
    <property type="match status" value="1"/>
</dbReference>
<evidence type="ECO:0000256" key="9">
    <source>
        <dbReference type="ARBA" id="ARBA00022840"/>
    </source>
</evidence>
<sequence>MAGASGSGVPSPTVLRKVGAPAPRPASLPNSGVLRIQHELHTLIREPVEFIYVHADESDVTKITALIIGPLETPYAGGFFRFDIRVGPEYPMNPPKVILQTTDGGRVRFNPNLYADGKVCLSILGTWAGPAWSSAESLSSVLLSIQSLMCEEPYHNEPGYETMGDDDIKSAYNDYIRYETLRVSVLSTLKHAAHARHFPDVLERQFLLWHEMYMNIANDLRERRDGSQYKDAFSNRRGTFDMKNIIHSLETMKKTIMERMDTLDKPPTVLGSVSESDKTSLSYAADRLRDDYRNLTRSPSPGGSASPRDVDNPFLWDATILGPENTSYEGGFFTLEIRFSHHHPYRPPFARFTSPMFHPNITTDGIPALDLIQTRWTPNTRVSTILDKLQGLLAEPSDTLNPVNVQATSMYRLNRREFKRRARRLAQDGC</sequence>
<evidence type="ECO:0000256" key="13">
    <source>
        <dbReference type="ARBA" id="ARBA00042316"/>
    </source>
</evidence>